<feature type="region of interest" description="Disordered" evidence="1">
    <location>
        <begin position="215"/>
        <end position="249"/>
    </location>
</feature>
<accession>A0A915CQN3</accession>
<feature type="compositionally biased region" description="Polar residues" evidence="1">
    <location>
        <begin position="290"/>
        <end position="303"/>
    </location>
</feature>
<proteinExistence type="predicted"/>
<dbReference type="PRINTS" id="PR01217">
    <property type="entry name" value="PRICHEXTENSN"/>
</dbReference>
<dbReference type="AlphaFoldDB" id="A0A915CQN3"/>
<feature type="region of interest" description="Disordered" evidence="1">
    <location>
        <begin position="280"/>
        <end position="306"/>
    </location>
</feature>
<reference evidence="3" key="1">
    <citation type="submission" date="2022-11" db="UniProtKB">
        <authorList>
            <consortium name="WormBaseParasite"/>
        </authorList>
    </citation>
    <scope>IDENTIFICATION</scope>
</reference>
<evidence type="ECO:0000313" key="2">
    <source>
        <dbReference type="Proteomes" id="UP000887574"/>
    </source>
</evidence>
<dbReference type="Proteomes" id="UP000887574">
    <property type="component" value="Unplaced"/>
</dbReference>
<feature type="compositionally biased region" description="Pro residues" evidence="1">
    <location>
        <begin position="431"/>
        <end position="449"/>
    </location>
</feature>
<dbReference type="WBParaSite" id="jg11488">
    <property type="protein sequence ID" value="jg11488"/>
    <property type="gene ID" value="jg11488"/>
</dbReference>
<evidence type="ECO:0000256" key="1">
    <source>
        <dbReference type="SAM" id="MobiDB-lite"/>
    </source>
</evidence>
<protein>
    <submittedName>
        <fullName evidence="3">Uncharacterized protein</fullName>
    </submittedName>
</protein>
<feature type="region of interest" description="Disordered" evidence="1">
    <location>
        <begin position="319"/>
        <end position="512"/>
    </location>
</feature>
<feature type="compositionally biased region" description="Pro residues" evidence="1">
    <location>
        <begin position="371"/>
        <end position="389"/>
    </location>
</feature>
<feature type="compositionally biased region" description="Pro residues" evidence="1">
    <location>
        <begin position="343"/>
        <end position="360"/>
    </location>
</feature>
<name>A0A915CQN3_9BILA</name>
<evidence type="ECO:0000313" key="3">
    <source>
        <dbReference type="WBParaSite" id="jg11488"/>
    </source>
</evidence>
<organism evidence="2 3">
    <name type="scientific">Ditylenchus dipsaci</name>
    <dbReference type="NCBI Taxonomy" id="166011"/>
    <lineage>
        <taxon>Eukaryota</taxon>
        <taxon>Metazoa</taxon>
        <taxon>Ecdysozoa</taxon>
        <taxon>Nematoda</taxon>
        <taxon>Chromadorea</taxon>
        <taxon>Rhabditida</taxon>
        <taxon>Tylenchina</taxon>
        <taxon>Tylenchomorpha</taxon>
        <taxon>Sphaerularioidea</taxon>
        <taxon>Anguinidae</taxon>
        <taxon>Anguininae</taxon>
        <taxon>Ditylenchus</taxon>
    </lineage>
</organism>
<feature type="compositionally biased region" description="Polar residues" evidence="1">
    <location>
        <begin position="19"/>
        <end position="28"/>
    </location>
</feature>
<keyword evidence="2" id="KW-1185">Reference proteome</keyword>
<feature type="compositionally biased region" description="Gly residues" evidence="1">
    <location>
        <begin position="471"/>
        <end position="486"/>
    </location>
</feature>
<sequence length="697" mass="74321">MRLVQQRRLASIGMLQASTVAASTSTKQTPSTTALPPAPTPSLVQPSLVEEPRETKTRHKAFGETNHSIGAGRDFDGAFVRRQPQIQEQGPAGMQQQILKARAYSNRILKQQRLLRQRPRINGPVLAPNPVEEVEEQAQQPVNRNRLQLAAPTSAVDNGPTIYESHISAEEVEPRQDDYHHRKGMTVEKRFKLVPNKVSYRPRLKIRRPGEQFTAAARGEANAKSSPITLPHLTPFQPKDQSPLPINSAKIHNYPNRRLQPEGPTPEGHLHHRQHIGTNREVLPLPPTDSFEQPQAPSSSSTNKKLRLPIASKWNSQEEEDLIQSSLPNPGVLINSGSSIQQPVPPVSSPPPPPSPPTTPPQEWGSVGEQPPQPSPVETAPPPQAPSPPSGDSGLAFGGDIGTPPPGFNEAFGLNGDETSLKGSTPTTTSAPPPTTPPPPPPTPPPTPQQPIVIPENSGLRPVAPPREFQGGFGSSGGGSGFGGGVEPPPPPPPPPRREPEPPSAPDAPAENVFTGESALMPNRIGPTGDGYGPPVFPVPGAVPPVVPAVNFGGAAAGIPPYQMGGGPSSAEEVKNEATTVKPSALLSILNKADEGFNQVINHFEQGTPLESTAIDVLEVALGSQKLDSQAKLLSHVDRTIGLDNIQRLQRWANTGGALDMLKEQFVKLAKNYKPPPDTKAITIPPQLEYLFQSGSG</sequence>
<feature type="region of interest" description="Disordered" evidence="1">
    <location>
        <begin position="19"/>
        <end position="72"/>
    </location>
</feature>